<gene>
    <name evidence="2" type="ORF">WR25_04923</name>
</gene>
<dbReference type="Proteomes" id="UP000218231">
    <property type="component" value="Unassembled WGS sequence"/>
</dbReference>
<feature type="region of interest" description="Disordered" evidence="1">
    <location>
        <begin position="1"/>
        <end position="49"/>
    </location>
</feature>
<reference evidence="2 3" key="1">
    <citation type="journal article" date="2017" name="Curr. Biol.">
        <title>Genome architecture and evolution of a unichromosomal asexual nematode.</title>
        <authorList>
            <person name="Fradin H."/>
            <person name="Zegar C."/>
            <person name="Gutwein M."/>
            <person name="Lucas J."/>
            <person name="Kovtun M."/>
            <person name="Corcoran D."/>
            <person name="Baugh L.R."/>
            <person name="Kiontke K."/>
            <person name="Gunsalus K."/>
            <person name="Fitch D.H."/>
            <person name="Piano F."/>
        </authorList>
    </citation>
    <scope>NUCLEOTIDE SEQUENCE [LARGE SCALE GENOMIC DNA]</scope>
    <source>
        <strain evidence="2">PF1309</strain>
    </source>
</reference>
<evidence type="ECO:0000313" key="2">
    <source>
        <dbReference type="EMBL" id="PAV69872.1"/>
    </source>
</evidence>
<evidence type="ECO:0000313" key="3">
    <source>
        <dbReference type="Proteomes" id="UP000218231"/>
    </source>
</evidence>
<protein>
    <submittedName>
        <fullName evidence="2">Uncharacterized protein</fullName>
    </submittedName>
</protein>
<dbReference type="AlphaFoldDB" id="A0A2A2K7K2"/>
<keyword evidence="3" id="KW-1185">Reference proteome</keyword>
<feature type="compositionally biased region" description="Basic and acidic residues" evidence="1">
    <location>
        <begin position="1"/>
        <end position="39"/>
    </location>
</feature>
<accession>A0A2A2K7K2</accession>
<name>A0A2A2K7K2_9BILA</name>
<comment type="caution">
    <text evidence="2">The sequence shown here is derived from an EMBL/GenBank/DDBJ whole genome shotgun (WGS) entry which is preliminary data.</text>
</comment>
<dbReference type="EMBL" id="LIAE01009417">
    <property type="protein sequence ID" value="PAV69872.1"/>
    <property type="molecule type" value="Genomic_DNA"/>
</dbReference>
<proteinExistence type="predicted"/>
<feature type="region of interest" description="Disordered" evidence="1">
    <location>
        <begin position="122"/>
        <end position="148"/>
    </location>
</feature>
<evidence type="ECO:0000256" key="1">
    <source>
        <dbReference type="SAM" id="MobiDB-lite"/>
    </source>
</evidence>
<sequence length="148" mass="15791">MRLADRKARVRCSDADAGARHDLEPSAEGDAMHRGDHGHRQLAPAPGDMLRQDAALVVACDPRAGPAARHARHVEAGAEPPPLTRQHDAAHVGAIVQRVDRRADGFEHRRIDRIHLVGPRQADVGNAVGDGRGDAVVHGSLPNPARSP</sequence>
<organism evidence="2 3">
    <name type="scientific">Diploscapter pachys</name>
    <dbReference type="NCBI Taxonomy" id="2018661"/>
    <lineage>
        <taxon>Eukaryota</taxon>
        <taxon>Metazoa</taxon>
        <taxon>Ecdysozoa</taxon>
        <taxon>Nematoda</taxon>
        <taxon>Chromadorea</taxon>
        <taxon>Rhabditida</taxon>
        <taxon>Rhabditina</taxon>
        <taxon>Rhabditomorpha</taxon>
        <taxon>Rhabditoidea</taxon>
        <taxon>Rhabditidae</taxon>
        <taxon>Diploscapter</taxon>
    </lineage>
</organism>